<dbReference type="Gene3D" id="1.10.510.10">
    <property type="entry name" value="Transferase(Phosphotransferase) domain 1"/>
    <property type="match status" value="1"/>
</dbReference>
<evidence type="ECO:0000256" key="1">
    <source>
        <dbReference type="SAM" id="MobiDB-lite"/>
    </source>
</evidence>
<dbReference type="SUPFAM" id="SSF56112">
    <property type="entry name" value="Protein kinase-like (PK-like)"/>
    <property type="match status" value="1"/>
</dbReference>
<keyword evidence="2" id="KW-0418">Kinase</keyword>
<gene>
    <name evidence="2" type="primary">cdk9_1</name>
    <name evidence="2" type="ORF">AVEN_185440_1</name>
</gene>
<dbReference type="EMBL" id="BGPR01002818">
    <property type="protein sequence ID" value="GBM79405.1"/>
    <property type="molecule type" value="Genomic_DNA"/>
</dbReference>
<reference evidence="2 3" key="1">
    <citation type="journal article" date="2019" name="Sci. Rep.">
        <title>Orb-weaving spider Araneus ventricosus genome elucidates the spidroin gene catalogue.</title>
        <authorList>
            <person name="Kono N."/>
            <person name="Nakamura H."/>
            <person name="Ohtoshi R."/>
            <person name="Moran D.A.P."/>
            <person name="Shinohara A."/>
            <person name="Yoshida Y."/>
            <person name="Fujiwara M."/>
            <person name="Mori M."/>
            <person name="Tomita M."/>
            <person name="Arakawa K."/>
        </authorList>
    </citation>
    <scope>NUCLEOTIDE SEQUENCE [LARGE SCALE GENOMIC DNA]</scope>
</reference>
<accession>A0A4Y2IP32</accession>
<dbReference type="Proteomes" id="UP000499080">
    <property type="component" value="Unassembled WGS sequence"/>
</dbReference>
<organism evidence="2 3">
    <name type="scientific">Araneus ventricosus</name>
    <name type="common">Orbweaver spider</name>
    <name type="synonym">Epeira ventricosa</name>
    <dbReference type="NCBI Taxonomy" id="182803"/>
    <lineage>
        <taxon>Eukaryota</taxon>
        <taxon>Metazoa</taxon>
        <taxon>Ecdysozoa</taxon>
        <taxon>Arthropoda</taxon>
        <taxon>Chelicerata</taxon>
        <taxon>Arachnida</taxon>
        <taxon>Araneae</taxon>
        <taxon>Araneomorphae</taxon>
        <taxon>Entelegynae</taxon>
        <taxon>Araneoidea</taxon>
        <taxon>Araneidae</taxon>
        <taxon>Araneus</taxon>
    </lineage>
</organism>
<dbReference type="AlphaFoldDB" id="A0A4Y2IP32"/>
<feature type="region of interest" description="Disordered" evidence="1">
    <location>
        <begin position="131"/>
        <end position="153"/>
    </location>
</feature>
<evidence type="ECO:0000313" key="2">
    <source>
        <dbReference type="EMBL" id="GBM79405.1"/>
    </source>
</evidence>
<proteinExistence type="predicted"/>
<keyword evidence="3" id="KW-1185">Reference proteome</keyword>
<name>A0A4Y2IP32_ARAVE</name>
<keyword evidence="2" id="KW-0808">Transferase</keyword>
<evidence type="ECO:0000313" key="3">
    <source>
        <dbReference type="Proteomes" id="UP000499080"/>
    </source>
</evidence>
<dbReference type="InterPro" id="IPR011009">
    <property type="entry name" value="Kinase-like_dom_sf"/>
</dbReference>
<dbReference type="OrthoDB" id="204883at2759"/>
<comment type="caution">
    <text evidence="2">The sequence shown here is derived from an EMBL/GenBank/DDBJ whole genome shotgun (WGS) entry which is preliminary data.</text>
</comment>
<sequence>MMKSLGSDVTACDVGKRAFWLEEEETGALGGQRLDFMEGRCGNDLIPLKHIGFLDFPIVNGAYVKDQYALDLLDKMLTIDPAKRIDCDTTLGHDFFWTDPLPCDFSKMLEPHTRSMFEFLYSRNKDHVKHPVAGPYSRPHPTGNDGQYHDRVF</sequence>
<dbReference type="GO" id="GO:0016301">
    <property type="term" value="F:kinase activity"/>
    <property type="evidence" value="ECO:0007669"/>
    <property type="project" value="UniProtKB-KW"/>
</dbReference>
<protein>
    <submittedName>
        <fullName evidence="2">Cyclin-dependent kinase 9</fullName>
    </submittedName>
</protein>